<evidence type="ECO:0000313" key="1">
    <source>
        <dbReference type="EMBL" id="KAJ1212986.1"/>
    </source>
</evidence>
<dbReference type="EMBL" id="JANPWB010000001">
    <property type="protein sequence ID" value="KAJ1212986.1"/>
    <property type="molecule type" value="Genomic_DNA"/>
</dbReference>
<organism evidence="1 2">
    <name type="scientific">Pleurodeles waltl</name>
    <name type="common">Iberian ribbed newt</name>
    <dbReference type="NCBI Taxonomy" id="8319"/>
    <lineage>
        <taxon>Eukaryota</taxon>
        <taxon>Metazoa</taxon>
        <taxon>Chordata</taxon>
        <taxon>Craniata</taxon>
        <taxon>Vertebrata</taxon>
        <taxon>Euteleostomi</taxon>
        <taxon>Amphibia</taxon>
        <taxon>Batrachia</taxon>
        <taxon>Caudata</taxon>
        <taxon>Salamandroidea</taxon>
        <taxon>Salamandridae</taxon>
        <taxon>Pleurodelinae</taxon>
        <taxon>Pleurodeles</taxon>
    </lineage>
</organism>
<keyword evidence="2" id="KW-1185">Reference proteome</keyword>
<sequence length="149" mass="16193">MWRQAIFPQEFKNGTVGSSPLDAAVAFCAGVLGPAVTSQDLALLPRGPLPSVLLRDEELLDDHQAPVRGGRGDSSFRVRVITCVNLLEHVISALDTRLRSRAFQLSKTLDRTCAWLSVRVGGAHGQQRRSARSVGRLSLVASLLGCRQY</sequence>
<dbReference type="Proteomes" id="UP001066276">
    <property type="component" value="Chromosome 1_1"/>
</dbReference>
<dbReference type="AlphaFoldDB" id="A0AAV7WK16"/>
<proteinExistence type="predicted"/>
<gene>
    <name evidence="1" type="ORF">NDU88_000625</name>
</gene>
<protein>
    <submittedName>
        <fullName evidence="1">Uncharacterized protein</fullName>
    </submittedName>
</protein>
<evidence type="ECO:0000313" key="2">
    <source>
        <dbReference type="Proteomes" id="UP001066276"/>
    </source>
</evidence>
<comment type="caution">
    <text evidence="1">The sequence shown here is derived from an EMBL/GenBank/DDBJ whole genome shotgun (WGS) entry which is preliminary data.</text>
</comment>
<reference evidence="1" key="1">
    <citation type="journal article" date="2022" name="bioRxiv">
        <title>Sequencing and chromosome-scale assembly of the giantPleurodeles waltlgenome.</title>
        <authorList>
            <person name="Brown T."/>
            <person name="Elewa A."/>
            <person name="Iarovenko S."/>
            <person name="Subramanian E."/>
            <person name="Araus A.J."/>
            <person name="Petzold A."/>
            <person name="Susuki M."/>
            <person name="Suzuki K.-i.T."/>
            <person name="Hayashi T."/>
            <person name="Toyoda A."/>
            <person name="Oliveira C."/>
            <person name="Osipova E."/>
            <person name="Leigh N.D."/>
            <person name="Simon A."/>
            <person name="Yun M.H."/>
        </authorList>
    </citation>
    <scope>NUCLEOTIDE SEQUENCE</scope>
    <source>
        <strain evidence="1">20211129_DDA</strain>
        <tissue evidence="1">Liver</tissue>
    </source>
</reference>
<name>A0AAV7WK16_PLEWA</name>
<accession>A0AAV7WK16</accession>